<gene>
    <name evidence="1" type="ORF">IQ217_10015</name>
</gene>
<sequence>MLTKQTIHCPNCGNHAVRQQCLIEKEIVTETACPVCDYLLVNCHRTGRVVDSYLCLNTRR</sequence>
<dbReference type="EMBL" id="JADEVV010000025">
    <property type="protein sequence ID" value="MBE9254169.1"/>
    <property type="molecule type" value="Genomic_DNA"/>
</dbReference>
<keyword evidence="1" id="KW-0067">ATP-binding</keyword>
<name>A0ABR9VS53_9SYNC</name>
<keyword evidence="2" id="KW-1185">Reference proteome</keyword>
<accession>A0ABR9VS53</accession>
<proteinExistence type="predicted"/>
<keyword evidence="1" id="KW-0547">Nucleotide-binding</keyword>
<keyword evidence="1" id="KW-0347">Helicase</keyword>
<keyword evidence="1" id="KW-0378">Hydrolase</keyword>
<dbReference type="GO" id="GO:0004386">
    <property type="term" value="F:helicase activity"/>
    <property type="evidence" value="ECO:0007669"/>
    <property type="project" value="UniProtKB-KW"/>
</dbReference>
<protein>
    <submittedName>
        <fullName evidence="1">Replication restart DNA helicase PriA</fullName>
    </submittedName>
</protein>
<comment type="caution">
    <text evidence="1">The sequence shown here is derived from an EMBL/GenBank/DDBJ whole genome shotgun (WGS) entry which is preliminary data.</text>
</comment>
<evidence type="ECO:0000313" key="1">
    <source>
        <dbReference type="EMBL" id="MBE9254169.1"/>
    </source>
</evidence>
<organism evidence="1 2">
    <name type="scientific">Synechocystis salina LEGE 00031</name>
    <dbReference type="NCBI Taxonomy" id="1828736"/>
    <lineage>
        <taxon>Bacteria</taxon>
        <taxon>Bacillati</taxon>
        <taxon>Cyanobacteriota</taxon>
        <taxon>Cyanophyceae</taxon>
        <taxon>Synechococcales</taxon>
        <taxon>Merismopediaceae</taxon>
        <taxon>Synechocystis</taxon>
    </lineage>
</organism>
<reference evidence="1 2" key="1">
    <citation type="submission" date="2020-10" db="EMBL/GenBank/DDBJ databases">
        <authorList>
            <person name="Castelo-Branco R."/>
            <person name="Eusebio N."/>
            <person name="Adriana R."/>
            <person name="Vieira A."/>
            <person name="Brugerolle De Fraissinette N."/>
            <person name="Rezende De Castro R."/>
            <person name="Schneider M.P."/>
            <person name="Vasconcelos V."/>
            <person name="Leao P.N."/>
        </authorList>
    </citation>
    <scope>NUCLEOTIDE SEQUENCE [LARGE SCALE GENOMIC DNA]</scope>
    <source>
        <strain evidence="1 2">LEGE 00031</strain>
    </source>
</reference>
<dbReference type="Proteomes" id="UP000658720">
    <property type="component" value="Unassembled WGS sequence"/>
</dbReference>
<evidence type="ECO:0000313" key="2">
    <source>
        <dbReference type="Proteomes" id="UP000658720"/>
    </source>
</evidence>